<evidence type="ECO:0000313" key="5">
    <source>
        <dbReference type="EnsemblMetazoa" id="XP_038073229.1"/>
    </source>
</evidence>
<keyword evidence="6" id="KW-1185">Reference proteome</keyword>
<evidence type="ECO:0000256" key="1">
    <source>
        <dbReference type="ARBA" id="ARBA00022729"/>
    </source>
</evidence>
<keyword evidence="2" id="KW-1015">Disulfide bond</keyword>
<dbReference type="AlphaFoldDB" id="A0A914BB31"/>
<accession>A0A914BB31</accession>
<dbReference type="Proteomes" id="UP000887568">
    <property type="component" value="Unplaced"/>
</dbReference>
<dbReference type="InterPro" id="IPR016054">
    <property type="entry name" value="LY6_UPA_recep-like"/>
</dbReference>
<evidence type="ECO:0000313" key="6">
    <source>
        <dbReference type="Proteomes" id="UP000887568"/>
    </source>
</evidence>
<dbReference type="OrthoDB" id="5945173at2759"/>
<name>A0A914BB31_PATMI</name>
<feature type="domain" description="UPAR/Ly6" evidence="4">
    <location>
        <begin position="27"/>
        <end position="126"/>
    </location>
</feature>
<dbReference type="SUPFAM" id="SSF57302">
    <property type="entry name" value="Snake toxin-like"/>
    <property type="match status" value="1"/>
</dbReference>
<dbReference type="EnsemblMetazoa" id="XM_038217301.1">
    <property type="protein sequence ID" value="XP_038073229.1"/>
    <property type="gene ID" value="LOC119741517"/>
</dbReference>
<dbReference type="GeneID" id="119741517"/>
<dbReference type="RefSeq" id="XP_038073229.1">
    <property type="nucleotide sequence ID" value="XM_038217301.1"/>
</dbReference>
<dbReference type="InterPro" id="IPR045860">
    <property type="entry name" value="Snake_toxin-like_sf"/>
</dbReference>
<reference evidence="5" key="1">
    <citation type="submission" date="2022-11" db="UniProtKB">
        <authorList>
            <consortium name="EnsemblMetazoa"/>
        </authorList>
    </citation>
    <scope>IDENTIFICATION</scope>
</reference>
<dbReference type="Gene3D" id="2.10.60.10">
    <property type="entry name" value="CD59"/>
    <property type="match status" value="1"/>
</dbReference>
<evidence type="ECO:0000259" key="4">
    <source>
        <dbReference type="SMART" id="SM00134"/>
    </source>
</evidence>
<dbReference type="SMART" id="SM00134">
    <property type="entry name" value="LU"/>
    <property type="match status" value="1"/>
</dbReference>
<keyword evidence="1 3" id="KW-0732">Signal</keyword>
<organism evidence="5 6">
    <name type="scientific">Patiria miniata</name>
    <name type="common">Bat star</name>
    <name type="synonym">Asterina miniata</name>
    <dbReference type="NCBI Taxonomy" id="46514"/>
    <lineage>
        <taxon>Eukaryota</taxon>
        <taxon>Metazoa</taxon>
        <taxon>Echinodermata</taxon>
        <taxon>Eleutherozoa</taxon>
        <taxon>Asterozoa</taxon>
        <taxon>Asteroidea</taxon>
        <taxon>Valvatacea</taxon>
        <taxon>Valvatida</taxon>
        <taxon>Asterinidae</taxon>
        <taxon>Patiria</taxon>
    </lineage>
</organism>
<dbReference type="Pfam" id="PF00021">
    <property type="entry name" value="UPAR_LY6"/>
    <property type="match status" value="1"/>
</dbReference>
<evidence type="ECO:0000256" key="3">
    <source>
        <dbReference type="SAM" id="SignalP"/>
    </source>
</evidence>
<dbReference type="OMA" id="KSRAGWG"/>
<protein>
    <recommendedName>
        <fullName evidence="4">UPAR/Ly6 domain-containing protein</fullName>
    </recommendedName>
</protein>
<sequence length="143" mass="15653">MSCTWCSLFIAIAVIVLATCIQFVSSLQCYTCAAEDTNDNCNINEAPILKTCSAREDQCLTQVIYSTERGKLRIDKYCASQDGCDAATEQLGKRYFCDKSRAGWGCVECCETDKCNLSAGDQLRVSAAVIYAVAVVSRLIVRC</sequence>
<dbReference type="PANTHER" id="PTHR10036">
    <property type="entry name" value="CD59 GLYCOPROTEIN"/>
    <property type="match status" value="1"/>
</dbReference>
<feature type="chain" id="PRO_5037815077" description="UPAR/Ly6 domain-containing protein" evidence="3">
    <location>
        <begin position="27"/>
        <end position="143"/>
    </location>
</feature>
<proteinExistence type="predicted"/>
<evidence type="ECO:0000256" key="2">
    <source>
        <dbReference type="ARBA" id="ARBA00023157"/>
    </source>
</evidence>
<dbReference type="PANTHER" id="PTHR10036:SF3">
    <property type="entry name" value="PROTEIN SLEEPLESS-RELATED"/>
    <property type="match status" value="1"/>
</dbReference>
<feature type="signal peptide" evidence="3">
    <location>
        <begin position="1"/>
        <end position="26"/>
    </location>
</feature>